<dbReference type="Proteomes" id="UP000640333">
    <property type="component" value="Unassembled WGS sequence"/>
</dbReference>
<reference evidence="1" key="1">
    <citation type="submission" date="2020-10" db="EMBL/GenBank/DDBJ databases">
        <title>Bacterium isolated from coastal waters sediment.</title>
        <authorList>
            <person name="Chen R.-J."/>
            <person name="Lu D.-C."/>
            <person name="Zhu K.-L."/>
            <person name="Du Z.-J."/>
        </authorList>
    </citation>
    <scope>NUCLEOTIDE SEQUENCE</scope>
    <source>
        <strain evidence="1">N1Y112</strain>
    </source>
</reference>
<protein>
    <submittedName>
        <fullName evidence="1">Uncharacterized protein</fullName>
    </submittedName>
</protein>
<accession>A0A8J7FD77</accession>
<keyword evidence="2" id="KW-1185">Reference proteome</keyword>
<name>A0A8J7FD77_9GAMM</name>
<evidence type="ECO:0000313" key="2">
    <source>
        <dbReference type="Proteomes" id="UP000640333"/>
    </source>
</evidence>
<evidence type="ECO:0000313" key="1">
    <source>
        <dbReference type="EMBL" id="MBE9397536.1"/>
    </source>
</evidence>
<dbReference type="AlphaFoldDB" id="A0A8J7FD77"/>
<comment type="caution">
    <text evidence="1">The sequence shown here is derived from an EMBL/GenBank/DDBJ whole genome shotgun (WGS) entry which is preliminary data.</text>
</comment>
<proteinExistence type="predicted"/>
<dbReference type="RefSeq" id="WP_193953089.1">
    <property type="nucleotide sequence ID" value="NZ_JADEYS010000008.1"/>
</dbReference>
<sequence length="312" mass="34835">MQLNRSLPILSTEPFQFDPMQQDRGFAQMLQQEIEVKQAVVAYAQNGVRPNHTEQQLLQRWPISDYGRIFSQAEEVLRETEADFERFHERSRQVAFDLMRYDMQAMVDVRFGVAGISTTPNESFMLSDSYLQRLWQAEGPIQSWGRDNSRLTQAITGLGVKHALAKAVTSLQAEQGVERHQAASLGQLDSYVRQVLLRAGNLTGFNPLSSHQLETMGCDLQCVLGVSEFNPRQATAAELRGAAQHLFHSGEIGVESLSLLTHVPRLLGTHTPQGDVNWIEAFRGFGSSASVQGEAQSHLESTLSVLLRLQTD</sequence>
<gene>
    <name evidence="1" type="ORF">IOQ59_09725</name>
</gene>
<organism evidence="1 2">
    <name type="scientific">Pontibacterium sinense</name>
    <dbReference type="NCBI Taxonomy" id="2781979"/>
    <lineage>
        <taxon>Bacteria</taxon>
        <taxon>Pseudomonadati</taxon>
        <taxon>Pseudomonadota</taxon>
        <taxon>Gammaproteobacteria</taxon>
        <taxon>Oceanospirillales</taxon>
        <taxon>Oceanospirillaceae</taxon>
        <taxon>Pontibacterium</taxon>
    </lineage>
</organism>
<dbReference type="EMBL" id="JADEYS010000008">
    <property type="protein sequence ID" value="MBE9397536.1"/>
    <property type="molecule type" value="Genomic_DNA"/>
</dbReference>